<dbReference type="PANTHER" id="PTHR24373">
    <property type="entry name" value="SLIT RELATED LEUCINE-RICH REPEAT NEURONAL PROTEIN"/>
    <property type="match status" value="1"/>
</dbReference>
<name>A0A813WGW4_9BILA</name>
<comment type="caution">
    <text evidence="4">The sequence shown here is derived from an EMBL/GenBank/DDBJ whole genome shotgun (WGS) entry which is preliminary data.</text>
</comment>
<dbReference type="InterPro" id="IPR001611">
    <property type="entry name" value="Leu-rich_rpt"/>
</dbReference>
<keyword evidence="2" id="KW-0732">Signal</keyword>
<evidence type="ECO:0000256" key="1">
    <source>
        <dbReference type="ARBA" id="ARBA00022614"/>
    </source>
</evidence>
<evidence type="ECO:0000256" key="3">
    <source>
        <dbReference type="ARBA" id="ARBA00022737"/>
    </source>
</evidence>
<reference evidence="4" key="1">
    <citation type="submission" date="2021-02" db="EMBL/GenBank/DDBJ databases">
        <authorList>
            <person name="Nowell W R."/>
        </authorList>
    </citation>
    <scope>NUCLEOTIDE SEQUENCE</scope>
    <source>
        <strain evidence="4">Ploen Becks lab</strain>
    </source>
</reference>
<dbReference type="InterPro" id="IPR032675">
    <property type="entry name" value="LRR_dom_sf"/>
</dbReference>
<proteinExistence type="predicted"/>
<dbReference type="Gene3D" id="3.80.10.10">
    <property type="entry name" value="Ribonuclease Inhibitor"/>
    <property type="match status" value="1"/>
</dbReference>
<dbReference type="Proteomes" id="UP000663879">
    <property type="component" value="Unassembled WGS sequence"/>
</dbReference>
<dbReference type="PANTHER" id="PTHR24373:SF275">
    <property type="entry name" value="TIR DOMAIN-CONTAINING PROTEIN"/>
    <property type="match status" value="1"/>
</dbReference>
<dbReference type="EMBL" id="CAJNOC010001326">
    <property type="protein sequence ID" value="CAF0855187.1"/>
    <property type="molecule type" value="Genomic_DNA"/>
</dbReference>
<keyword evidence="3" id="KW-0677">Repeat</keyword>
<dbReference type="InterPro" id="IPR003591">
    <property type="entry name" value="Leu-rich_rpt_typical-subtyp"/>
</dbReference>
<dbReference type="InterPro" id="IPR050328">
    <property type="entry name" value="Dev_Immune_Receptor"/>
</dbReference>
<dbReference type="AlphaFoldDB" id="A0A813WGW4"/>
<dbReference type="Pfam" id="PF13855">
    <property type="entry name" value="LRR_8"/>
    <property type="match status" value="1"/>
</dbReference>
<accession>A0A813WGW4</accession>
<dbReference type="SUPFAM" id="SSF52058">
    <property type="entry name" value="L domain-like"/>
    <property type="match status" value="2"/>
</dbReference>
<dbReference type="OrthoDB" id="676979at2759"/>
<evidence type="ECO:0000313" key="4">
    <source>
        <dbReference type="EMBL" id="CAF0855187.1"/>
    </source>
</evidence>
<protein>
    <submittedName>
        <fullName evidence="4">Uncharacterized protein</fullName>
    </submittedName>
</protein>
<dbReference type="PROSITE" id="PS51450">
    <property type="entry name" value="LRR"/>
    <property type="match status" value="1"/>
</dbReference>
<evidence type="ECO:0000313" key="5">
    <source>
        <dbReference type="Proteomes" id="UP000663879"/>
    </source>
</evidence>
<organism evidence="4 5">
    <name type="scientific">Brachionus calyciflorus</name>
    <dbReference type="NCBI Taxonomy" id="104777"/>
    <lineage>
        <taxon>Eukaryota</taxon>
        <taxon>Metazoa</taxon>
        <taxon>Spiralia</taxon>
        <taxon>Gnathifera</taxon>
        <taxon>Rotifera</taxon>
        <taxon>Eurotatoria</taxon>
        <taxon>Monogononta</taxon>
        <taxon>Pseudotrocha</taxon>
        <taxon>Ploima</taxon>
        <taxon>Brachionidae</taxon>
        <taxon>Brachionus</taxon>
    </lineage>
</organism>
<keyword evidence="5" id="KW-1185">Reference proteome</keyword>
<sequence>MSNFLYRQELFEINSKLSRSETYVQYEMLNKEKKEILKQIEQENRRTEIFKTDIDNQKVVKYVRKEDIIKYHDNLFNKVNTIFEKNLNGLENTEEDKLNLDKNRIFDELQKVRDENLREENIGKRFKYCFVFDKILSKTINLIIANYDHDFVNFEPCVNYISSLDENDNKFEHILDKIFSRHNDDILPNEQNLILLRFLKQISTEEVKAYILLKLAECNLIIDLNNTESNELGCLRIKNTKSINGLDLDFIDQYINIKKMQSAYISMEYFHRIPKEIFRKLSNLKNLSIDNFNSYLDANDFEYLKSLEYFHSWKNIQEIRPNAFNGLNNLVYLNLKNCDLSYLEEDCFNGLVNLKYLNLESNLLREIVQRVFMPLKKLICLNLKGNKIQNLINLEGLDNILFLIINSPHDFCLINDSNNGLLNMKALIIERLTKGLEINTQCLKYVRLSELPYEYSDNAKAFFNLEFMKIDNLFKENNFLNQFYFDNLKVLIISCEKMPKFGHFFSNLKYLKISNVKEFQENCFLFLKNLIHLEISLDNEEILNIKNGHFEGLSHLIYFFISGKLSELSKKMSIFEKLFEKNQTLKRYDSSSEFKIYVEHYDSNPIFYINKVPQEFNPEFDIWFRNFF</sequence>
<evidence type="ECO:0000256" key="2">
    <source>
        <dbReference type="ARBA" id="ARBA00022729"/>
    </source>
</evidence>
<keyword evidence="1" id="KW-0433">Leucine-rich repeat</keyword>
<gene>
    <name evidence="4" type="ORF">OXX778_LOCUS9159</name>
</gene>
<dbReference type="SMART" id="SM00369">
    <property type="entry name" value="LRR_TYP"/>
    <property type="match status" value="2"/>
</dbReference>